<evidence type="ECO:0000259" key="6">
    <source>
        <dbReference type="PROSITE" id="PS51123"/>
    </source>
</evidence>
<evidence type="ECO:0000256" key="5">
    <source>
        <dbReference type="SAM" id="SignalP"/>
    </source>
</evidence>
<keyword evidence="2 4" id="KW-0472">Membrane</keyword>
<dbReference type="Gene3D" id="3.30.1330.60">
    <property type="entry name" value="OmpA-like domain"/>
    <property type="match status" value="1"/>
</dbReference>
<comment type="caution">
    <text evidence="7">The sequence shown here is derived from an EMBL/GenBank/DDBJ whole genome shotgun (WGS) entry which is preliminary data.</text>
</comment>
<evidence type="ECO:0000256" key="3">
    <source>
        <dbReference type="ARBA" id="ARBA00023237"/>
    </source>
</evidence>
<evidence type="ECO:0000256" key="2">
    <source>
        <dbReference type="ARBA" id="ARBA00023136"/>
    </source>
</evidence>
<dbReference type="InterPro" id="IPR050330">
    <property type="entry name" value="Bact_OuterMem_StrucFunc"/>
</dbReference>
<dbReference type="InterPro" id="IPR036737">
    <property type="entry name" value="OmpA-like_sf"/>
</dbReference>
<dbReference type="CDD" id="cd07185">
    <property type="entry name" value="OmpA_C-like"/>
    <property type="match status" value="1"/>
</dbReference>
<dbReference type="OrthoDB" id="1149075at2"/>
<reference evidence="7 8" key="1">
    <citation type="submission" date="2016-06" db="EMBL/GenBank/DDBJ databases">
        <title>Draft genome of Moraxella lacunata CCUG 57757A.</title>
        <authorList>
            <person name="Salva-Serra F."/>
            <person name="Engstrom-Jakobsson H."/>
            <person name="Thorell K."/>
            <person name="Gonzales-Siles L."/>
            <person name="Karlsson R."/>
            <person name="Boulund F."/>
            <person name="Engstrand L."/>
            <person name="Kristiansson E."/>
            <person name="Moore E."/>
        </authorList>
    </citation>
    <scope>NUCLEOTIDE SEQUENCE [LARGE SCALE GENOMIC DNA]</scope>
    <source>
        <strain evidence="7 8">CCUG 57757A</strain>
    </source>
</reference>
<evidence type="ECO:0000256" key="4">
    <source>
        <dbReference type="PROSITE-ProRule" id="PRU00473"/>
    </source>
</evidence>
<keyword evidence="5" id="KW-0732">Signal</keyword>
<name>A0A1B8PZ33_MORLA</name>
<feature type="chain" id="PRO_5008611978" evidence="5">
    <location>
        <begin position="26"/>
        <end position="319"/>
    </location>
</feature>
<evidence type="ECO:0000313" key="7">
    <source>
        <dbReference type="EMBL" id="OBX61489.1"/>
    </source>
</evidence>
<dbReference type="EMBL" id="LZMS01000068">
    <property type="protein sequence ID" value="OBX61489.1"/>
    <property type="molecule type" value="Genomic_DNA"/>
</dbReference>
<dbReference type="Proteomes" id="UP000092607">
    <property type="component" value="Unassembled WGS sequence"/>
</dbReference>
<dbReference type="PANTHER" id="PTHR30329:SF21">
    <property type="entry name" value="LIPOPROTEIN YIAD-RELATED"/>
    <property type="match status" value="1"/>
</dbReference>
<dbReference type="PRINTS" id="PR01021">
    <property type="entry name" value="OMPADOMAIN"/>
</dbReference>
<dbReference type="GO" id="GO:0009279">
    <property type="term" value="C:cell outer membrane"/>
    <property type="evidence" value="ECO:0007669"/>
    <property type="project" value="UniProtKB-SubCell"/>
</dbReference>
<dbReference type="InterPro" id="IPR006665">
    <property type="entry name" value="OmpA-like"/>
</dbReference>
<feature type="signal peptide" evidence="5">
    <location>
        <begin position="1"/>
        <end position="25"/>
    </location>
</feature>
<proteinExistence type="predicted"/>
<organism evidence="7 8">
    <name type="scientific">Moraxella lacunata</name>
    <dbReference type="NCBI Taxonomy" id="477"/>
    <lineage>
        <taxon>Bacteria</taxon>
        <taxon>Pseudomonadati</taxon>
        <taxon>Pseudomonadota</taxon>
        <taxon>Gammaproteobacteria</taxon>
        <taxon>Moraxellales</taxon>
        <taxon>Moraxellaceae</taxon>
        <taxon>Moraxella</taxon>
    </lineage>
</organism>
<dbReference type="PANTHER" id="PTHR30329">
    <property type="entry name" value="STATOR ELEMENT OF FLAGELLAR MOTOR COMPLEX"/>
    <property type="match status" value="1"/>
</dbReference>
<dbReference type="RefSeq" id="WP_065256369.1">
    <property type="nucleotide sequence ID" value="NZ_JARDJM010000050.1"/>
</dbReference>
<accession>A0A1B8PZ33</accession>
<keyword evidence="3" id="KW-0998">Cell outer membrane</keyword>
<dbReference type="AlphaFoldDB" id="A0A1B8PZ33"/>
<feature type="domain" description="OmpA-like" evidence="6">
    <location>
        <begin position="203"/>
        <end position="319"/>
    </location>
</feature>
<evidence type="ECO:0000256" key="1">
    <source>
        <dbReference type="ARBA" id="ARBA00004442"/>
    </source>
</evidence>
<protein>
    <submittedName>
        <fullName evidence="7">Cell envelope biogenesis protein OmpA</fullName>
    </submittedName>
</protein>
<dbReference type="PROSITE" id="PS51123">
    <property type="entry name" value="OMPA_2"/>
    <property type="match status" value="1"/>
</dbReference>
<comment type="subcellular location">
    <subcellularLocation>
        <location evidence="1">Cell outer membrane</location>
    </subcellularLocation>
</comment>
<gene>
    <name evidence="7" type="ORF">A9309_08165</name>
</gene>
<evidence type="ECO:0000313" key="8">
    <source>
        <dbReference type="Proteomes" id="UP000092607"/>
    </source>
</evidence>
<dbReference type="InterPro" id="IPR006664">
    <property type="entry name" value="OMP_bac"/>
</dbReference>
<sequence>MKITLNPIKIAICALAVGMTLSAHAVRIVDNENTKAVGHVKWHKEKSVNTNDVMNAHVPDNAVNVVFIRQADQDPLQTSANIAINDRFQVSIQPGNFSQVYSCSGINQLSSAVTGAKHNDLLANLQTHYLSVGQTYYFYVEVDDNARSTIKQIDDTSAKSLLEHTRLQTHQISRVVPNCPAPAPAPIPAPAVVKPAPVSVATTAKQTRSIELAVLFDTDKSVVKSQYHDKIKEAADFLASHPNATVVIEGHTDSRASEPYNQALSERRANAVRNVLIKNYGVNPDIITAEGHGELRPIASNNTAEGRQQNRRVVAVFTY</sequence>
<dbReference type="SUPFAM" id="SSF103088">
    <property type="entry name" value="OmpA-like"/>
    <property type="match status" value="1"/>
</dbReference>
<dbReference type="Pfam" id="PF00691">
    <property type="entry name" value="OmpA"/>
    <property type="match status" value="1"/>
</dbReference>